<keyword evidence="2" id="KW-1185">Reference proteome</keyword>
<dbReference type="RefSeq" id="WP_070230299.1">
    <property type="nucleotide sequence ID" value="NZ_BJYO01000002.1"/>
</dbReference>
<name>A0A288QXX9_9LACO</name>
<protein>
    <submittedName>
        <fullName evidence="1">Putative multidrug resistance efflux transporter</fullName>
    </submittedName>
</protein>
<reference evidence="1 2" key="1">
    <citation type="submission" date="2018-07" db="EMBL/GenBank/DDBJ databases">
        <title>Genomic Encyclopedia of Type Strains, Phase III (KMG-III): the genomes of soil and plant-associated and newly described type strains.</title>
        <authorList>
            <person name="Whitman W."/>
        </authorList>
    </citation>
    <scope>NUCLEOTIDE SEQUENCE [LARGE SCALE GENOMIC DNA]</scope>
    <source>
        <strain evidence="1 2">CECT 7031</strain>
    </source>
</reference>
<evidence type="ECO:0000313" key="2">
    <source>
        <dbReference type="Proteomes" id="UP000254912"/>
    </source>
</evidence>
<gene>
    <name evidence="1" type="ORF">DFP99_0689</name>
</gene>
<dbReference type="GeneID" id="94546250"/>
<dbReference type="InterPro" id="IPR032713">
    <property type="entry name" value="EmrE"/>
</dbReference>
<dbReference type="AlphaFoldDB" id="A0A288QXX9"/>
<accession>A0A288QXX9</accession>
<sequence>MYKSQFTQALLLGILAALFFSVTFILNQVMNVAGSYWLWNGTLRYLWMLPLLLLLLMIQRQPIKPIYRVIKSNLGAWILWSNLGFVGFYLPLVFAADYLPGWLVSSIWQLTIIFGVLTSPLTKIPQMIDGKPHLVRAKIPLVSLPWLVIIAIGVAFTVVGEHGHVRPWELTISLLALTFAAIAYPLGNRKIMPHAQTLTGVQRVFAMTLCAYPTFLMLSLIALLQVGLPSAETLLNTFFVGLSSGVIATVLFYKATSLVAHDMRLLAQIEATQALEVVFSVILSFIFLGTTFSNSWQILGLIILIFGVIMVNLRR</sequence>
<organism evidence="1 2">
    <name type="scientific">Weissella soli</name>
    <dbReference type="NCBI Taxonomy" id="155866"/>
    <lineage>
        <taxon>Bacteria</taxon>
        <taxon>Bacillati</taxon>
        <taxon>Bacillota</taxon>
        <taxon>Bacilli</taxon>
        <taxon>Lactobacillales</taxon>
        <taxon>Lactobacillaceae</taxon>
        <taxon>Weissella</taxon>
    </lineage>
</organism>
<dbReference type="KEGG" id="wso:WSWS_01060"/>
<proteinExistence type="predicted"/>
<dbReference type="Pfam" id="PF13536">
    <property type="entry name" value="EmrE"/>
    <property type="match status" value="1"/>
</dbReference>
<dbReference type="EMBL" id="QRAS01000001">
    <property type="protein sequence ID" value="RDL12254.1"/>
    <property type="molecule type" value="Genomic_DNA"/>
</dbReference>
<dbReference type="Proteomes" id="UP000254912">
    <property type="component" value="Unassembled WGS sequence"/>
</dbReference>
<comment type="caution">
    <text evidence="1">The sequence shown here is derived from an EMBL/GenBank/DDBJ whole genome shotgun (WGS) entry which is preliminary data.</text>
</comment>
<evidence type="ECO:0000313" key="1">
    <source>
        <dbReference type="EMBL" id="RDL12254.1"/>
    </source>
</evidence>